<reference evidence="10" key="1">
    <citation type="journal article" date="2019" name="Int. J. Syst. Evol. Microbiol.">
        <title>The Global Catalogue of Microorganisms (GCM) 10K type strain sequencing project: providing services to taxonomists for standard genome sequencing and annotation.</title>
        <authorList>
            <consortium name="The Broad Institute Genomics Platform"/>
            <consortium name="The Broad Institute Genome Sequencing Center for Infectious Disease"/>
            <person name="Wu L."/>
            <person name="Ma J."/>
        </authorList>
    </citation>
    <scope>NUCLEOTIDE SEQUENCE [LARGE SCALE GENOMIC DNA]</scope>
    <source>
        <strain evidence="10">CCUG 49571</strain>
    </source>
</reference>
<dbReference type="EMBL" id="JBHSEP010000002">
    <property type="protein sequence ID" value="MFC4597573.1"/>
    <property type="molecule type" value="Genomic_DNA"/>
</dbReference>
<dbReference type="CDD" id="cd06261">
    <property type="entry name" value="TM_PBP2"/>
    <property type="match status" value="1"/>
</dbReference>
<comment type="similarity">
    <text evidence="7">Belongs to the binding-protein-dependent transport system permease family.</text>
</comment>
<keyword evidence="5 7" id="KW-1133">Transmembrane helix</keyword>
<evidence type="ECO:0000256" key="4">
    <source>
        <dbReference type="ARBA" id="ARBA00022692"/>
    </source>
</evidence>
<name>A0ABV9F6J0_9BACL</name>
<keyword evidence="4 7" id="KW-0812">Transmembrane</keyword>
<feature type="transmembrane region" description="Helical" evidence="7">
    <location>
        <begin position="179"/>
        <end position="204"/>
    </location>
</feature>
<evidence type="ECO:0000256" key="6">
    <source>
        <dbReference type="ARBA" id="ARBA00023136"/>
    </source>
</evidence>
<dbReference type="RefSeq" id="WP_378092908.1">
    <property type="nucleotide sequence ID" value="NZ_JBHSEP010000002.1"/>
</dbReference>
<dbReference type="InterPro" id="IPR000515">
    <property type="entry name" value="MetI-like"/>
</dbReference>
<dbReference type="Gene3D" id="1.10.3720.10">
    <property type="entry name" value="MetI-like"/>
    <property type="match status" value="1"/>
</dbReference>
<organism evidence="9 10">
    <name type="scientific">Cohnella hongkongensis</name>
    <dbReference type="NCBI Taxonomy" id="178337"/>
    <lineage>
        <taxon>Bacteria</taxon>
        <taxon>Bacillati</taxon>
        <taxon>Bacillota</taxon>
        <taxon>Bacilli</taxon>
        <taxon>Bacillales</taxon>
        <taxon>Paenibacillaceae</taxon>
        <taxon>Cohnella</taxon>
    </lineage>
</organism>
<dbReference type="PANTHER" id="PTHR43744:SF12">
    <property type="entry name" value="ABC TRANSPORTER PERMEASE PROTEIN MG189-RELATED"/>
    <property type="match status" value="1"/>
</dbReference>
<evidence type="ECO:0000313" key="10">
    <source>
        <dbReference type="Proteomes" id="UP001596028"/>
    </source>
</evidence>
<feature type="domain" description="ABC transmembrane type-1" evidence="8">
    <location>
        <begin position="67"/>
        <end position="258"/>
    </location>
</feature>
<comment type="caution">
    <text evidence="9">The sequence shown here is derived from an EMBL/GenBank/DDBJ whole genome shotgun (WGS) entry which is preliminary data.</text>
</comment>
<dbReference type="SUPFAM" id="SSF161098">
    <property type="entry name" value="MetI-like"/>
    <property type="match status" value="1"/>
</dbReference>
<feature type="transmembrane region" description="Helical" evidence="7">
    <location>
        <begin position="102"/>
        <end position="124"/>
    </location>
</feature>
<gene>
    <name evidence="9" type="ORF">ACFO3S_04935</name>
</gene>
<evidence type="ECO:0000259" key="8">
    <source>
        <dbReference type="PROSITE" id="PS50928"/>
    </source>
</evidence>
<feature type="transmembrane region" description="Helical" evidence="7">
    <location>
        <begin position="239"/>
        <end position="257"/>
    </location>
</feature>
<dbReference type="PROSITE" id="PS50928">
    <property type="entry name" value="ABC_TM1"/>
    <property type="match status" value="1"/>
</dbReference>
<feature type="transmembrane region" description="Helical" evidence="7">
    <location>
        <begin position="12"/>
        <end position="32"/>
    </location>
</feature>
<dbReference type="PANTHER" id="PTHR43744">
    <property type="entry name" value="ABC TRANSPORTER PERMEASE PROTEIN MG189-RELATED-RELATED"/>
    <property type="match status" value="1"/>
</dbReference>
<protein>
    <submittedName>
        <fullName evidence="9">Carbohydrate ABC transporter permease</fullName>
    </submittedName>
</protein>
<evidence type="ECO:0000256" key="2">
    <source>
        <dbReference type="ARBA" id="ARBA00022448"/>
    </source>
</evidence>
<evidence type="ECO:0000256" key="7">
    <source>
        <dbReference type="RuleBase" id="RU363032"/>
    </source>
</evidence>
<dbReference type="InterPro" id="IPR035906">
    <property type="entry name" value="MetI-like_sf"/>
</dbReference>
<evidence type="ECO:0000256" key="1">
    <source>
        <dbReference type="ARBA" id="ARBA00004651"/>
    </source>
</evidence>
<evidence type="ECO:0000256" key="5">
    <source>
        <dbReference type="ARBA" id="ARBA00022989"/>
    </source>
</evidence>
<dbReference type="Pfam" id="PF00528">
    <property type="entry name" value="BPD_transp_1"/>
    <property type="match status" value="1"/>
</dbReference>
<dbReference type="Proteomes" id="UP001596028">
    <property type="component" value="Unassembled WGS sequence"/>
</dbReference>
<keyword evidence="6 7" id="KW-0472">Membrane</keyword>
<keyword evidence="3" id="KW-1003">Cell membrane</keyword>
<proteinExistence type="inferred from homology"/>
<feature type="transmembrane region" description="Helical" evidence="7">
    <location>
        <begin position="136"/>
        <end position="158"/>
    </location>
</feature>
<keyword evidence="10" id="KW-1185">Reference proteome</keyword>
<evidence type="ECO:0000313" key="9">
    <source>
        <dbReference type="EMBL" id="MFC4597573.1"/>
    </source>
</evidence>
<comment type="subcellular location">
    <subcellularLocation>
        <location evidence="1 7">Cell membrane</location>
        <topology evidence="1 7">Multi-pass membrane protein</topology>
    </subcellularLocation>
</comment>
<evidence type="ECO:0000256" key="3">
    <source>
        <dbReference type="ARBA" id="ARBA00022475"/>
    </source>
</evidence>
<keyword evidence="2 7" id="KW-0813">Transport</keyword>
<sequence>MNSIRKLSLEALILLIALLFLSPFYFVFINSVKGFFELMTNVAGWPKHFVWANYANAWEALNYPKAFLNSLLVTVIGVTGIVVFSSMAAYRIVRHDSAFNRILLVLFIAAMVIPFQSIMIPLSVVSSSLGILNQVWGLAVIYWGLGLSLATFLLQGFVRTIPYELEESAIIDGCSPYGVFWRIVFPLLKPMIVTVIILNTLWLWNDYLLPSLILSDLNVRTIPLATYSFFAEYLKQWDLGLAGLVLSIAPLLLFFLLMQKHIIEGVTAGSVKG</sequence>
<feature type="transmembrane region" description="Helical" evidence="7">
    <location>
        <begin position="66"/>
        <end position="90"/>
    </location>
</feature>
<accession>A0ABV9F6J0</accession>